<feature type="transmembrane region" description="Helical" evidence="7">
    <location>
        <begin position="40"/>
        <end position="66"/>
    </location>
</feature>
<dbReference type="AlphaFoldDB" id="A0A380WWU2"/>
<organism evidence="9 10">
    <name type="scientific">Anaerococcus octavius</name>
    <dbReference type="NCBI Taxonomy" id="54007"/>
    <lineage>
        <taxon>Bacteria</taxon>
        <taxon>Bacillati</taxon>
        <taxon>Bacillota</taxon>
        <taxon>Tissierellia</taxon>
        <taxon>Tissierellales</taxon>
        <taxon>Peptoniphilaceae</taxon>
        <taxon>Anaerococcus</taxon>
    </lineage>
</organism>
<feature type="transmembrane region" description="Helical" evidence="7">
    <location>
        <begin position="110"/>
        <end position="135"/>
    </location>
</feature>
<keyword evidence="3" id="KW-1003">Cell membrane</keyword>
<evidence type="ECO:0000256" key="7">
    <source>
        <dbReference type="RuleBase" id="RU363032"/>
    </source>
</evidence>
<reference evidence="9 10" key="1">
    <citation type="submission" date="2018-06" db="EMBL/GenBank/DDBJ databases">
        <authorList>
            <consortium name="Pathogen Informatics"/>
            <person name="Doyle S."/>
        </authorList>
    </citation>
    <scope>NUCLEOTIDE SEQUENCE [LARGE SCALE GENOMIC DNA]</scope>
    <source>
        <strain evidence="9 10">NCTC9810</strain>
    </source>
</reference>
<dbReference type="PANTHER" id="PTHR30193:SF44">
    <property type="entry name" value="LACTOSE TRANSPORT SYSTEM PERMEASE PROTEIN LACF"/>
    <property type="match status" value="1"/>
</dbReference>
<dbReference type="PROSITE" id="PS50928">
    <property type="entry name" value="ABC_TM1"/>
    <property type="match status" value="1"/>
</dbReference>
<dbReference type="RefSeq" id="WP_245943564.1">
    <property type="nucleotide sequence ID" value="NZ_CALTZC010000001.1"/>
</dbReference>
<accession>A0A380WWU2</accession>
<keyword evidence="5 7" id="KW-1133">Transmembrane helix</keyword>
<evidence type="ECO:0000256" key="3">
    <source>
        <dbReference type="ARBA" id="ARBA00022475"/>
    </source>
</evidence>
<keyword evidence="4 7" id="KW-0812">Transmembrane</keyword>
<name>A0A380WWU2_9FIRM</name>
<protein>
    <submittedName>
        <fullName evidence="9">sn-glycerol-3-phosphate transport system permease protein ugpA</fullName>
    </submittedName>
</protein>
<proteinExistence type="inferred from homology"/>
<evidence type="ECO:0000256" key="1">
    <source>
        <dbReference type="ARBA" id="ARBA00004651"/>
    </source>
</evidence>
<dbReference type="InterPro" id="IPR000515">
    <property type="entry name" value="MetI-like"/>
</dbReference>
<feature type="transmembrane region" description="Helical" evidence="7">
    <location>
        <begin position="251"/>
        <end position="272"/>
    </location>
</feature>
<dbReference type="CDD" id="cd06261">
    <property type="entry name" value="TM_PBP2"/>
    <property type="match status" value="1"/>
</dbReference>
<dbReference type="InterPro" id="IPR035906">
    <property type="entry name" value="MetI-like_sf"/>
</dbReference>
<feature type="domain" description="ABC transmembrane type-1" evidence="8">
    <location>
        <begin position="106"/>
        <end position="323"/>
    </location>
</feature>
<evidence type="ECO:0000256" key="5">
    <source>
        <dbReference type="ARBA" id="ARBA00022989"/>
    </source>
</evidence>
<feature type="transmembrane region" description="Helical" evidence="7">
    <location>
        <begin position="302"/>
        <end position="322"/>
    </location>
</feature>
<dbReference type="InterPro" id="IPR051393">
    <property type="entry name" value="ABC_transporter_permease"/>
</dbReference>
<comment type="similarity">
    <text evidence="7">Belongs to the binding-protein-dependent transport system permease family.</text>
</comment>
<evidence type="ECO:0000256" key="4">
    <source>
        <dbReference type="ARBA" id="ARBA00022692"/>
    </source>
</evidence>
<evidence type="ECO:0000313" key="10">
    <source>
        <dbReference type="Proteomes" id="UP000255124"/>
    </source>
</evidence>
<dbReference type="PANTHER" id="PTHR30193">
    <property type="entry name" value="ABC TRANSPORTER PERMEASE PROTEIN"/>
    <property type="match status" value="1"/>
</dbReference>
<keyword evidence="6 7" id="KW-0472">Membrane</keyword>
<dbReference type="Proteomes" id="UP000255124">
    <property type="component" value="Unassembled WGS sequence"/>
</dbReference>
<feature type="transmembrane region" description="Helical" evidence="7">
    <location>
        <begin position="147"/>
        <end position="166"/>
    </location>
</feature>
<dbReference type="Pfam" id="PF00528">
    <property type="entry name" value="BPD_transp_1"/>
    <property type="match status" value="1"/>
</dbReference>
<dbReference type="GO" id="GO:0005886">
    <property type="term" value="C:plasma membrane"/>
    <property type="evidence" value="ECO:0007669"/>
    <property type="project" value="UniProtKB-SubCell"/>
</dbReference>
<dbReference type="Gene3D" id="1.10.3720.10">
    <property type="entry name" value="MetI-like"/>
    <property type="match status" value="1"/>
</dbReference>
<keyword evidence="2 7" id="KW-0813">Transport</keyword>
<comment type="subcellular location">
    <subcellularLocation>
        <location evidence="1 7">Cell membrane</location>
        <topology evidence="1 7">Multi-pass membrane protein</topology>
    </subcellularLocation>
</comment>
<evidence type="ECO:0000313" key="9">
    <source>
        <dbReference type="EMBL" id="SUU93435.1"/>
    </source>
</evidence>
<evidence type="ECO:0000259" key="8">
    <source>
        <dbReference type="PROSITE" id="PS50928"/>
    </source>
</evidence>
<dbReference type="SUPFAM" id="SSF161098">
    <property type="entry name" value="MetI-like"/>
    <property type="match status" value="1"/>
</dbReference>
<sequence length="337" mass="39024">MEDRQPKEQMKEAAISNQPGIENKREAKKKPFKQRFKTNLPLLVFSLPAFIWFIIFAYLPMFGLIIPFKRYKIFSKNFFYNLYKSDWVGLDNFKFFFRSKDAWIIIRNTIGYNFIFIILNIVLAMFTAIALYEILNKKAAKFYQTSMFLPHFLSWVVISYAVFAFLSPDKGLLNRLLVSLGGDKINWYTNTKFWPFFLVLINSWKGLGYNTVVYLSALSGIDRTYYEAAAMDGATKWQQTKKITIPLLKPVIIIIFVTSLANIFRADFGLFFQVPRNSGPLYNVTNVIDTYVFRALLQTGDIGLSSAVSLLQSVVGTILILFSNKIVKRYDPQRSLF</sequence>
<dbReference type="EMBL" id="UFTA01000002">
    <property type="protein sequence ID" value="SUU93435.1"/>
    <property type="molecule type" value="Genomic_DNA"/>
</dbReference>
<evidence type="ECO:0000256" key="6">
    <source>
        <dbReference type="ARBA" id="ARBA00023136"/>
    </source>
</evidence>
<dbReference type="GO" id="GO:0055085">
    <property type="term" value="P:transmembrane transport"/>
    <property type="evidence" value="ECO:0007669"/>
    <property type="project" value="InterPro"/>
</dbReference>
<evidence type="ECO:0000256" key="2">
    <source>
        <dbReference type="ARBA" id="ARBA00022448"/>
    </source>
</evidence>
<gene>
    <name evidence="9" type="primary">ugpA_4</name>
    <name evidence="9" type="ORF">NCTC9810_01794</name>
</gene>